<dbReference type="Gene3D" id="3.40.630.30">
    <property type="match status" value="1"/>
</dbReference>
<keyword evidence="3" id="KW-0012">Acyltransferase</keyword>
<accession>A0A0K1ZI54</accession>
<dbReference type="EMBL" id="CP085043">
    <property type="protein sequence ID" value="UZF15813.1"/>
    <property type="molecule type" value="Genomic_DNA"/>
</dbReference>
<dbReference type="EMBL" id="LN899821">
    <property type="protein sequence ID" value="CUV19421.1"/>
    <property type="molecule type" value="Genomic_DNA"/>
</dbReference>
<dbReference type="GO" id="GO:0008080">
    <property type="term" value="F:N-acetyltransferase activity"/>
    <property type="evidence" value="ECO:0007669"/>
    <property type="project" value="UniProtKB-ARBA"/>
</dbReference>
<evidence type="ECO:0000313" key="10">
    <source>
        <dbReference type="EMBL" id="CUV44100.1"/>
    </source>
</evidence>
<dbReference type="InterPro" id="IPR051016">
    <property type="entry name" value="Diverse_Substrate_AcTransf"/>
</dbReference>
<evidence type="ECO:0000313" key="13">
    <source>
        <dbReference type="EMBL" id="UZF15813.1"/>
    </source>
</evidence>
<dbReference type="EMBL" id="LN899820">
    <property type="protein sequence ID" value="CUV55835.1"/>
    <property type="molecule type" value="Genomic_DNA"/>
</dbReference>
<dbReference type="EMBL" id="LN899822">
    <property type="protein sequence ID" value="CUV61248.1"/>
    <property type="molecule type" value="Genomic_DNA"/>
</dbReference>
<sequence>MTTTQADRATFTLRSAAPDDCEALVRLIGALAEYEKLTHLMQATPEALRAVLFGPRPYGEAVVAEVDGRAVGFALFFHNVSTFLCKPGLYLEDLFVEPAWRGHGIGKALLVHVARLARERDCGRFEWSVLDWNAPSIAFYEAMGADVLPDWRICRTTGDALARMAALPMPEGLTAPD</sequence>
<reference evidence="13" key="2">
    <citation type="submission" date="2021-10" db="EMBL/GenBank/DDBJ databases">
        <title>Complete genome sequences of five Ralstonia solancearum strains isolated from sunflower.</title>
        <authorList>
            <person name="She X."/>
            <person name="He Z."/>
        </authorList>
    </citation>
    <scope>NUCLEOTIDE SEQUENCE</scope>
    <source>
        <strain evidence="13">RS638</strain>
    </source>
</reference>
<dbReference type="EMBL" id="LN899823">
    <property type="protein sequence ID" value="CUV23872.1"/>
    <property type="molecule type" value="Genomic_DNA"/>
</dbReference>
<dbReference type="PROSITE" id="PS51186">
    <property type="entry name" value="GNAT"/>
    <property type="match status" value="1"/>
</dbReference>
<dbReference type="InterPro" id="IPR016181">
    <property type="entry name" value="Acyl_CoA_acyltransferase"/>
</dbReference>
<dbReference type="InterPro" id="IPR000182">
    <property type="entry name" value="GNAT_dom"/>
</dbReference>
<dbReference type="EMBL" id="LN899824">
    <property type="protein sequence ID" value="CUV30895.1"/>
    <property type="molecule type" value="Genomic_DNA"/>
</dbReference>
<evidence type="ECO:0000313" key="9">
    <source>
        <dbReference type="EMBL" id="CUV39898.1"/>
    </source>
</evidence>
<evidence type="ECO:0000313" key="12">
    <source>
        <dbReference type="EMBL" id="CUV61248.1"/>
    </source>
</evidence>
<dbReference type="EMBL" id="LN899827">
    <property type="protein sequence ID" value="CUV44100.1"/>
    <property type="molecule type" value="Genomic_DNA"/>
</dbReference>
<dbReference type="EMBL" id="LN899825">
    <property type="protein sequence ID" value="CUV33423.1"/>
    <property type="molecule type" value="Genomic_DNA"/>
</dbReference>
<dbReference type="SUPFAM" id="SSF55729">
    <property type="entry name" value="Acyl-CoA N-acyltransferases (Nat)"/>
    <property type="match status" value="1"/>
</dbReference>
<dbReference type="AlphaFoldDB" id="A0A0K1ZI54"/>
<dbReference type="Pfam" id="PF00583">
    <property type="entry name" value="Acetyltransf_1"/>
    <property type="match status" value="1"/>
</dbReference>
<feature type="domain" description="N-acetyltransferase" evidence="4">
    <location>
        <begin position="11"/>
        <end position="174"/>
    </location>
</feature>
<dbReference type="CDD" id="cd04301">
    <property type="entry name" value="NAT_SF"/>
    <property type="match status" value="1"/>
</dbReference>
<organism evidence="8">
    <name type="scientific">Ralstonia solanacearum</name>
    <name type="common">Pseudomonas solanacearum</name>
    <dbReference type="NCBI Taxonomy" id="305"/>
    <lineage>
        <taxon>Bacteria</taxon>
        <taxon>Pseudomonadati</taxon>
        <taxon>Pseudomonadota</taxon>
        <taxon>Betaproteobacteria</taxon>
        <taxon>Burkholderiales</taxon>
        <taxon>Burkholderiaceae</taxon>
        <taxon>Ralstonia</taxon>
        <taxon>Ralstonia solanacearum species complex</taxon>
    </lineage>
</organism>
<dbReference type="EMBL" id="LN899826">
    <property type="protein sequence ID" value="CUV39898.1"/>
    <property type="molecule type" value="Genomic_DNA"/>
</dbReference>
<protein>
    <submittedName>
        <fullName evidence="13">GNAT family N-acetyltransferase</fullName>
    </submittedName>
    <submittedName>
        <fullName evidence="8">Histone acetyltransferase HPA2-related acetyltransferase</fullName>
    </submittedName>
</protein>
<evidence type="ECO:0000313" key="7">
    <source>
        <dbReference type="EMBL" id="CUV30895.1"/>
    </source>
</evidence>
<evidence type="ECO:0000256" key="3">
    <source>
        <dbReference type="ARBA" id="ARBA00023315"/>
    </source>
</evidence>
<reference evidence="8" key="1">
    <citation type="submission" date="2015-10" db="EMBL/GenBank/DDBJ databases">
        <authorList>
            <person name="Gilbert D.G."/>
        </authorList>
    </citation>
    <scope>NUCLEOTIDE SEQUENCE</scope>
    <source>
        <strain evidence="8">Phyl III-seqv23</strain>
    </source>
</reference>
<evidence type="ECO:0000313" key="6">
    <source>
        <dbReference type="EMBL" id="CUV23872.1"/>
    </source>
</evidence>
<keyword evidence="2 8" id="KW-0808">Transferase</keyword>
<name>A0A0K1ZI54_RALSL</name>
<dbReference type="PATRIC" id="fig|305.107.peg.272"/>
<evidence type="ECO:0000313" key="8">
    <source>
        <dbReference type="EMBL" id="CUV33423.1"/>
    </source>
</evidence>
<evidence type="ECO:0000313" key="5">
    <source>
        <dbReference type="EMBL" id="CUV19421.1"/>
    </source>
</evidence>
<proteinExistence type="inferred from homology"/>
<dbReference type="PANTHER" id="PTHR10545:SF29">
    <property type="entry name" value="GH14572P-RELATED"/>
    <property type="match status" value="1"/>
</dbReference>
<gene>
    <name evidence="13" type="ORF">LH706_05030</name>
    <name evidence="5" type="ORF">PSS4_v1_1020040</name>
    <name evidence="12" type="ORF">RD1301_v1_1370008</name>
    <name evidence="6" type="ORF">RUN1744_v1_500061</name>
    <name evidence="7" type="ORF">RUN1985_v1_760012</name>
    <name evidence="11" type="ORF">RUN215_v1_580008</name>
    <name evidence="8" type="ORF">TD1301_v1_410008</name>
    <name evidence="9" type="ORF">TF3108_v1_350008</name>
    <name evidence="10" type="ORF">TO10_v1_130012</name>
</gene>
<evidence type="ECO:0000256" key="1">
    <source>
        <dbReference type="ARBA" id="ARBA00008694"/>
    </source>
</evidence>
<comment type="similarity">
    <text evidence="1">Belongs to the acetyltransferase family.</text>
</comment>
<evidence type="ECO:0000313" key="11">
    <source>
        <dbReference type="EMBL" id="CUV55835.1"/>
    </source>
</evidence>
<evidence type="ECO:0000259" key="4">
    <source>
        <dbReference type="PROSITE" id="PS51186"/>
    </source>
</evidence>
<evidence type="ECO:0000256" key="2">
    <source>
        <dbReference type="ARBA" id="ARBA00022679"/>
    </source>
</evidence>
<dbReference type="FunFam" id="3.40.630.30:FF:000064">
    <property type="entry name" value="GNAT family acetyltransferase"/>
    <property type="match status" value="1"/>
</dbReference>
<dbReference type="PANTHER" id="PTHR10545">
    <property type="entry name" value="DIAMINE N-ACETYLTRANSFERASE"/>
    <property type="match status" value="1"/>
</dbReference>